<dbReference type="OrthoDB" id="9807950at2"/>
<dbReference type="Gene3D" id="3.40.1690.10">
    <property type="entry name" value="secretion proteins EscU"/>
    <property type="match status" value="1"/>
</dbReference>
<keyword evidence="11 13" id="KW-1006">Bacterial flagellum protein export</keyword>
<dbReference type="SUPFAM" id="SSF160544">
    <property type="entry name" value="EscU C-terminal domain-like"/>
    <property type="match status" value="1"/>
</dbReference>
<evidence type="ECO:0000256" key="14">
    <source>
        <dbReference type="SAM" id="MobiDB-lite"/>
    </source>
</evidence>
<dbReference type="Proteomes" id="UP000221860">
    <property type="component" value="Unassembled WGS sequence"/>
</dbReference>
<evidence type="ECO:0000256" key="2">
    <source>
        <dbReference type="ARBA" id="ARBA00010690"/>
    </source>
</evidence>
<gene>
    <name evidence="13 15" type="primary">flhB</name>
    <name evidence="15" type="ORF">CJ301_15665</name>
</gene>
<dbReference type="Pfam" id="PF01312">
    <property type="entry name" value="Bac_export_2"/>
    <property type="match status" value="1"/>
</dbReference>
<evidence type="ECO:0000256" key="11">
    <source>
        <dbReference type="ARBA" id="ARBA00023225"/>
    </source>
</evidence>
<evidence type="ECO:0000256" key="6">
    <source>
        <dbReference type="ARBA" id="ARBA00022692"/>
    </source>
</evidence>
<keyword evidence="8 13" id="KW-0653">Protein transport</keyword>
<sequence>MSEEDKSSKTEEPTEAKLRKARQKGDVPSSKETGNMMSAFALLVISLYLLPSLMPRLAGDLSGLLASAGSIEIGSGAAGLRDVSGVAQHLVGTVAVTLAPLALVMVLAALFGVLIQGQTVVALERIKPKLSKINPGSGFKKMFSPDALVEFLKNIAKVAVVTVIALMAVRSSVTGIWQAPGFAPETLLPHARGAAVRILVGATAFLAVVALIDIIWKRIDYTRKQRMSLKEIRDEHKDSEGDPHIKGKRAQLRRKRAQQRIATAVPQATVVLTNPTHYAVALRYTPGVDAAPVCVAKGADLVAAQIRRIARESEVTIVENKPLARALHAVVEVDDAIPAEHWQAVAEIIGYIMDLKRRIRRAPPEGSMLREED</sequence>
<comment type="caution">
    <text evidence="15">The sequence shown here is derived from an EMBL/GenBank/DDBJ whole genome shotgun (WGS) entry which is preliminary data.</text>
</comment>
<dbReference type="RefSeq" id="WP_099278310.1">
    <property type="nucleotide sequence ID" value="NZ_KZ304973.1"/>
</dbReference>
<evidence type="ECO:0000256" key="5">
    <source>
        <dbReference type="ARBA" id="ARBA00022475"/>
    </source>
</evidence>
<keyword evidence="10 13" id="KW-0472">Membrane</keyword>
<keyword evidence="7 13" id="KW-1005">Bacterial flagellum biogenesis</keyword>
<comment type="similarity">
    <text evidence="2 13">Belongs to the type III secretion exporter family.</text>
</comment>
<feature type="transmembrane region" description="Helical" evidence="13">
    <location>
        <begin position="39"/>
        <end position="58"/>
    </location>
</feature>
<feature type="compositionally biased region" description="Basic and acidic residues" evidence="14">
    <location>
        <begin position="1"/>
        <end position="18"/>
    </location>
</feature>
<feature type="transmembrane region" description="Helical" evidence="13">
    <location>
        <begin position="194"/>
        <end position="216"/>
    </location>
</feature>
<evidence type="ECO:0000313" key="16">
    <source>
        <dbReference type="Proteomes" id="UP000221860"/>
    </source>
</evidence>
<name>A0A2G1MCU3_9RHOB</name>
<dbReference type="InterPro" id="IPR006135">
    <property type="entry name" value="T3SS_substrate_exporter"/>
</dbReference>
<evidence type="ECO:0000256" key="12">
    <source>
        <dbReference type="ARBA" id="ARBA00025078"/>
    </source>
</evidence>
<feature type="region of interest" description="Disordered" evidence="14">
    <location>
        <begin position="1"/>
        <end position="31"/>
    </location>
</feature>
<evidence type="ECO:0000256" key="3">
    <source>
        <dbReference type="ARBA" id="ARBA00021622"/>
    </source>
</evidence>
<reference evidence="15 16" key="1">
    <citation type="submission" date="2017-08" db="EMBL/GenBank/DDBJ databases">
        <title>Draft Genome Sequence of Loktanella cinnabarina Strain XM1, Isolated from Coastal Surface Water.</title>
        <authorList>
            <person name="Ma R."/>
            <person name="Wang J."/>
            <person name="Wang Q."/>
            <person name="Ma Z."/>
            <person name="Li J."/>
            <person name="Chen L."/>
        </authorList>
    </citation>
    <scope>NUCLEOTIDE SEQUENCE [LARGE SCALE GENOMIC DNA]</scope>
    <source>
        <strain evidence="15 16">XM1</strain>
    </source>
</reference>
<evidence type="ECO:0000256" key="7">
    <source>
        <dbReference type="ARBA" id="ARBA00022795"/>
    </source>
</evidence>
<dbReference type="PRINTS" id="PR00950">
    <property type="entry name" value="TYPE3IMSPROT"/>
</dbReference>
<protein>
    <recommendedName>
        <fullName evidence="3 13">Flagellar biosynthetic protein FlhB</fullName>
    </recommendedName>
</protein>
<dbReference type="InterPro" id="IPR006136">
    <property type="entry name" value="FlhB"/>
</dbReference>
<dbReference type="AlphaFoldDB" id="A0A2G1MCU3"/>
<keyword evidence="6 13" id="KW-0812">Transmembrane</keyword>
<evidence type="ECO:0000256" key="8">
    <source>
        <dbReference type="ARBA" id="ARBA00022927"/>
    </source>
</evidence>
<proteinExistence type="inferred from homology"/>
<dbReference type="PANTHER" id="PTHR30531">
    <property type="entry name" value="FLAGELLAR BIOSYNTHETIC PROTEIN FLHB"/>
    <property type="match status" value="1"/>
</dbReference>
<feature type="transmembrane region" description="Helical" evidence="13">
    <location>
        <begin position="90"/>
        <end position="115"/>
    </location>
</feature>
<keyword evidence="9 13" id="KW-1133">Transmembrane helix</keyword>
<evidence type="ECO:0000256" key="10">
    <source>
        <dbReference type="ARBA" id="ARBA00023136"/>
    </source>
</evidence>
<evidence type="ECO:0000256" key="9">
    <source>
        <dbReference type="ARBA" id="ARBA00022989"/>
    </source>
</evidence>
<dbReference type="GO" id="GO:0005886">
    <property type="term" value="C:plasma membrane"/>
    <property type="evidence" value="ECO:0007669"/>
    <property type="project" value="UniProtKB-SubCell"/>
</dbReference>
<dbReference type="Gene3D" id="6.10.250.2080">
    <property type="match status" value="1"/>
</dbReference>
<dbReference type="EMBL" id="NQWH01000033">
    <property type="protein sequence ID" value="PHP26555.1"/>
    <property type="molecule type" value="Genomic_DNA"/>
</dbReference>
<keyword evidence="15" id="KW-0969">Cilium</keyword>
<keyword evidence="4 13" id="KW-0813">Transport</keyword>
<dbReference type="PANTHER" id="PTHR30531:SF12">
    <property type="entry name" value="FLAGELLAR BIOSYNTHETIC PROTEIN FLHB"/>
    <property type="match status" value="1"/>
</dbReference>
<dbReference type="NCBIfam" id="TIGR00328">
    <property type="entry name" value="flhB"/>
    <property type="match status" value="1"/>
</dbReference>
<comment type="function">
    <text evidence="12 13">Required for formation of the rod structure in the basal body of the flagellar apparatus. Together with FliI and FliH, may constitute the export apparatus of flagellin.</text>
</comment>
<comment type="subcellular location">
    <subcellularLocation>
        <location evidence="1">Cell membrane</location>
        <topology evidence="1">Multi-pass membrane protein</topology>
    </subcellularLocation>
</comment>
<keyword evidence="16" id="KW-1185">Reference proteome</keyword>
<keyword evidence="15" id="KW-0966">Cell projection</keyword>
<evidence type="ECO:0000256" key="13">
    <source>
        <dbReference type="RuleBase" id="RU364091"/>
    </source>
</evidence>
<keyword evidence="15" id="KW-0282">Flagellum</keyword>
<organism evidence="15 16">
    <name type="scientific">Limimaricola cinnabarinus</name>
    <dbReference type="NCBI Taxonomy" id="1125964"/>
    <lineage>
        <taxon>Bacteria</taxon>
        <taxon>Pseudomonadati</taxon>
        <taxon>Pseudomonadota</taxon>
        <taxon>Alphaproteobacteria</taxon>
        <taxon>Rhodobacterales</taxon>
        <taxon>Paracoccaceae</taxon>
        <taxon>Limimaricola</taxon>
    </lineage>
</organism>
<dbReference type="InterPro" id="IPR029025">
    <property type="entry name" value="T3SS_substrate_exporter_C"/>
</dbReference>
<evidence type="ECO:0000256" key="4">
    <source>
        <dbReference type="ARBA" id="ARBA00022448"/>
    </source>
</evidence>
<evidence type="ECO:0000256" key="1">
    <source>
        <dbReference type="ARBA" id="ARBA00004651"/>
    </source>
</evidence>
<keyword evidence="5 13" id="KW-1003">Cell membrane</keyword>
<feature type="transmembrane region" description="Helical" evidence="13">
    <location>
        <begin position="158"/>
        <end position="179"/>
    </location>
</feature>
<evidence type="ECO:0000313" key="15">
    <source>
        <dbReference type="EMBL" id="PHP26555.1"/>
    </source>
</evidence>
<dbReference type="GO" id="GO:0044780">
    <property type="term" value="P:bacterial-type flagellum assembly"/>
    <property type="evidence" value="ECO:0007669"/>
    <property type="project" value="InterPro"/>
</dbReference>
<accession>A0A2G1MCU3</accession>
<dbReference type="GO" id="GO:0009306">
    <property type="term" value="P:protein secretion"/>
    <property type="evidence" value="ECO:0007669"/>
    <property type="project" value="InterPro"/>
</dbReference>